<sequence length="363" mass="40137">MNSENRRAAIKRFGGTLACSLASGLANAQSREAGPTRPRIKIGQIGVGHAHASKLSVFRQSADYEVVGIVEPDAELRRKAEVQVPYQGLPWMTQEQLLNAPGVQAILVETRVRDLLNTAEVCIKAGKHIHLDKPAGESLPQFRRILDAAAQRKRLVQMGYMYRYNPAVVLLRDLLKRGWLGDVFEVHTVMSKVVEPAARRELVAYRGGIMFELGCHVIDLVVGVLGKPTKVTPFSRHAANLDDALLDNMLAVLEYPKALATVKSSAIEVDGGERRHLVVCGTEGTFQIQPLDNPSAHLVLSKTRGGYKKGRQDISFPKYVRYVDDAADMARIIREEKSTDFPYEHDLTVQTALLEASGRPLDK</sequence>
<organism evidence="4 5">
    <name type="scientific">Singulisphaera acidiphila (strain ATCC BAA-1392 / DSM 18658 / VKM B-2454 / MOB10)</name>
    <dbReference type="NCBI Taxonomy" id="886293"/>
    <lineage>
        <taxon>Bacteria</taxon>
        <taxon>Pseudomonadati</taxon>
        <taxon>Planctomycetota</taxon>
        <taxon>Planctomycetia</taxon>
        <taxon>Isosphaerales</taxon>
        <taxon>Isosphaeraceae</taxon>
        <taxon>Singulisphaera</taxon>
    </lineage>
</organism>
<evidence type="ECO:0000259" key="2">
    <source>
        <dbReference type="Pfam" id="PF01408"/>
    </source>
</evidence>
<reference evidence="4 5" key="1">
    <citation type="submission" date="2012-02" db="EMBL/GenBank/DDBJ databases">
        <title>Complete sequence of chromosome of Singulisphaera acidiphila DSM 18658.</title>
        <authorList>
            <consortium name="US DOE Joint Genome Institute (JGI-PGF)"/>
            <person name="Lucas S."/>
            <person name="Copeland A."/>
            <person name="Lapidus A."/>
            <person name="Glavina del Rio T."/>
            <person name="Dalin E."/>
            <person name="Tice H."/>
            <person name="Bruce D."/>
            <person name="Goodwin L."/>
            <person name="Pitluck S."/>
            <person name="Peters L."/>
            <person name="Ovchinnikova G."/>
            <person name="Chertkov O."/>
            <person name="Kyrpides N."/>
            <person name="Mavromatis K."/>
            <person name="Ivanova N."/>
            <person name="Brettin T."/>
            <person name="Detter J.C."/>
            <person name="Han C."/>
            <person name="Larimer F."/>
            <person name="Land M."/>
            <person name="Hauser L."/>
            <person name="Markowitz V."/>
            <person name="Cheng J.-F."/>
            <person name="Hugenholtz P."/>
            <person name="Woyke T."/>
            <person name="Wu D."/>
            <person name="Tindall B."/>
            <person name="Pomrenke H."/>
            <person name="Brambilla E."/>
            <person name="Klenk H.-P."/>
            <person name="Eisen J.A."/>
        </authorList>
    </citation>
    <scope>NUCLEOTIDE SEQUENCE [LARGE SCALE GENOMIC DNA]</scope>
    <source>
        <strain evidence="5">ATCC BAA-1392 / DSM 18658 / VKM B-2454 / MOB10</strain>
    </source>
</reference>
<feature type="domain" description="Gfo/Idh/MocA-like oxidoreductase N-terminal" evidence="2">
    <location>
        <begin position="40"/>
        <end position="160"/>
    </location>
</feature>
<evidence type="ECO:0000256" key="1">
    <source>
        <dbReference type="ARBA" id="ARBA00023002"/>
    </source>
</evidence>
<name>L0DEZ3_SINAD</name>
<dbReference type="SUPFAM" id="SSF55347">
    <property type="entry name" value="Glyceraldehyde-3-phosphate dehydrogenase-like, C-terminal domain"/>
    <property type="match status" value="1"/>
</dbReference>
<gene>
    <name evidence="4" type="ordered locus">Sinac_3587</name>
</gene>
<dbReference type="EMBL" id="CP003364">
    <property type="protein sequence ID" value="AGA27837.1"/>
    <property type="molecule type" value="Genomic_DNA"/>
</dbReference>
<dbReference type="eggNOG" id="COG0673">
    <property type="taxonomic scope" value="Bacteria"/>
</dbReference>
<dbReference type="OrthoDB" id="9815825at2"/>
<evidence type="ECO:0000259" key="3">
    <source>
        <dbReference type="Pfam" id="PF22725"/>
    </source>
</evidence>
<dbReference type="SUPFAM" id="SSF51735">
    <property type="entry name" value="NAD(P)-binding Rossmann-fold domains"/>
    <property type="match status" value="1"/>
</dbReference>
<dbReference type="GO" id="GO:0000166">
    <property type="term" value="F:nucleotide binding"/>
    <property type="evidence" value="ECO:0007669"/>
    <property type="project" value="InterPro"/>
</dbReference>
<proteinExistence type="predicted"/>
<dbReference type="HOGENOM" id="CLU_754104_0_0_0"/>
<accession>L0DEZ3</accession>
<keyword evidence="1" id="KW-0560">Oxidoreductase</keyword>
<dbReference type="STRING" id="886293.Sinac_3587"/>
<dbReference type="Pfam" id="PF01408">
    <property type="entry name" value="GFO_IDH_MocA"/>
    <property type="match status" value="1"/>
</dbReference>
<keyword evidence="5" id="KW-1185">Reference proteome</keyword>
<dbReference type="GO" id="GO:0016491">
    <property type="term" value="F:oxidoreductase activity"/>
    <property type="evidence" value="ECO:0007669"/>
    <property type="project" value="UniProtKB-KW"/>
</dbReference>
<feature type="domain" description="GFO/IDH/MocA-like oxidoreductase" evidence="3">
    <location>
        <begin position="170"/>
        <end position="286"/>
    </location>
</feature>
<dbReference type="PANTHER" id="PTHR43818:SF11">
    <property type="entry name" value="BCDNA.GH03377"/>
    <property type="match status" value="1"/>
</dbReference>
<dbReference type="Proteomes" id="UP000010798">
    <property type="component" value="Chromosome"/>
</dbReference>
<dbReference type="Pfam" id="PF22725">
    <property type="entry name" value="GFO_IDH_MocA_C3"/>
    <property type="match status" value="1"/>
</dbReference>
<dbReference type="KEGG" id="saci:Sinac_3587"/>
<protein>
    <submittedName>
        <fullName evidence="4">Putative dehydrogenase</fullName>
    </submittedName>
</protein>
<dbReference type="InterPro" id="IPR055170">
    <property type="entry name" value="GFO_IDH_MocA-like_dom"/>
</dbReference>
<evidence type="ECO:0000313" key="4">
    <source>
        <dbReference type="EMBL" id="AGA27837.1"/>
    </source>
</evidence>
<dbReference type="RefSeq" id="WP_015246980.1">
    <property type="nucleotide sequence ID" value="NC_019892.1"/>
</dbReference>
<dbReference type="InterPro" id="IPR036291">
    <property type="entry name" value="NAD(P)-bd_dom_sf"/>
</dbReference>
<evidence type="ECO:0000313" key="5">
    <source>
        <dbReference type="Proteomes" id="UP000010798"/>
    </source>
</evidence>
<dbReference type="PANTHER" id="PTHR43818">
    <property type="entry name" value="BCDNA.GH03377"/>
    <property type="match status" value="1"/>
</dbReference>
<dbReference type="InterPro" id="IPR050463">
    <property type="entry name" value="Gfo/Idh/MocA_oxidrdct_glycsds"/>
</dbReference>
<dbReference type="AlphaFoldDB" id="L0DEZ3"/>
<dbReference type="Gene3D" id="3.30.360.10">
    <property type="entry name" value="Dihydrodipicolinate Reductase, domain 2"/>
    <property type="match status" value="1"/>
</dbReference>
<dbReference type="Gene3D" id="3.40.50.720">
    <property type="entry name" value="NAD(P)-binding Rossmann-like Domain"/>
    <property type="match status" value="1"/>
</dbReference>
<dbReference type="InterPro" id="IPR000683">
    <property type="entry name" value="Gfo/Idh/MocA-like_OxRdtase_N"/>
</dbReference>